<proteinExistence type="inferred from homology"/>
<comment type="similarity">
    <text evidence="1">Belongs to the short-chain dehydrogenases/reductases (SDR) family.</text>
</comment>
<protein>
    <submittedName>
        <fullName evidence="4">Short chain dehydrogenase</fullName>
    </submittedName>
</protein>
<evidence type="ECO:0000313" key="4">
    <source>
        <dbReference type="EMBL" id="EHN09794.1"/>
    </source>
</evidence>
<dbReference type="SMART" id="SM00822">
    <property type="entry name" value="PKS_KR"/>
    <property type="match status" value="1"/>
</dbReference>
<dbReference type="PANTHER" id="PTHR43669:SF8">
    <property type="entry name" value="SHORT-CHAIN TYPE DEHYDROGENASE_REDUCTASE-RELATED"/>
    <property type="match status" value="1"/>
</dbReference>
<dbReference type="OrthoDB" id="210852at2"/>
<sequence>MELREKVVVVTGGASGIGRALARRFAEEGARGVVVADLDGSGADAVAAEIGDAARAIACDASREDDVVATIELARQAFGPVDLFCANAGVAVGEDEQVADEVWDLAFAVNVRAHVIAARLLVPEWLERGQGHFLSTASAAGLLTQIGSAPYAVTKHAAVAFAEWLAVTYGDRGIGVSCLCPMGVDTPLLHGAGGPGGGSGSGGDATRASAVVKAAGDILSPEAVAGTVVDGLRDGHFLILPHPEVLTYFRQKGSDYDRWLAGMRRLQSHVSGID</sequence>
<dbReference type="PROSITE" id="PS00061">
    <property type="entry name" value="ADH_SHORT"/>
    <property type="match status" value="1"/>
</dbReference>
<dbReference type="EMBL" id="AGUD01000252">
    <property type="protein sequence ID" value="EHN09794.1"/>
    <property type="molecule type" value="Genomic_DNA"/>
</dbReference>
<dbReference type="InterPro" id="IPR020904">
    <property type="entry name" value="Sc_DH/Rdtase_CS"/>
</dbReference>
<dbReference type="CDD" id="cd05233">
    <property type="entry name" value="SDR_c"/>
    <property type="match status" value="1"/>
</dbReference>
<comment type="caution">
    <text evidence="4">The sequence shown here is derived from an EMBL/GenBank/DDBJ whole genome shotgun (WGS) entry which is preliminary data.</text>
</comment>
<dbReference type="InterPro" id="IPR002347">
    <property type="entry name" value="SDR_fam"/>
</dbReference>
<keyword evidence="2" id="KW-0560">Oxidoreductase</keyword>
<dbReference type="PRINTS" id="PR00081">
    <property type="entry name" value="GDHRDH"/>
</dbReference>
<dbReference type="PANTHER" id="PTHR43669">
    <property type="entry name" value="5-KETO-D-GLUCONATE 5-REDUCTASE"/>
    <property type="match status" value="1"/>
</dbReference>
<dbReference type="Pfam" id="PF00106">
    <property type="entry name" value="adh_short"/>
    <property type="match status" value="1"/>
</dbReference>
<dbReference type="Proteomes" id="UP000005143">
    <property type="component" value="Unassembled WGS sequence"/>
</dbReference>
<dbReference type="AlphaFoldDB" id="H0E956"/>
<reference evidence="4 5" key="1">
    <citation type="journal article" date="2013" name="Biodegradation">
        <title>Quantitative proteomic analysis of ibuprofen-degrading Patulibacter sp. strain I11.</title>
        <authorList>
            <person name="Almeida B."/>
            <person name="Kjeldal H."/>
            <person name="Lolas I."/>
            <person name="Knudsen A.D."/>
            <person name="Carvalho G."/>
            <person name="Nielsen K.L."/>
            <person name="Barreto Crespo M.T."/>
            <person name="Stensballe A."/>
            <person name="Nielsen J.L."/>
        </authorList>
    </citation>
    <scope>NUCLEOTIDE SEQUENCE [LARGE SCALE GENOMIC DNA]</scope>
    <source>
        <strain evidence="4 5">I11</strain>
    </source>
</reference>
<feature type="domain" description="Ketoreductase" evidence="3">
    <location>
        <begin position="6"/>
        <end position="182"/>
    </location>
</feature>
<keyword evidence="5" id="KW-1185">Reference proteome</keyword>
<dbReference type="GO" id="GO:0016491">
    <property type="term" value="F:oxidoreductase activity"/>
    <property type="evidence" value="ECO:0007669"/>
    <property type="project" value="UniProtKB-KW"/>
</dbReference>
<accession>H0E956</accession>
<organism evidence="4 5">
    <name type="scientific">Patulibacter medicamentivorans</name>
    <dbReference type="NCBI Taxonomy" id="1097667"/>
    <lineage>
        <taxon>Bacteria</taxon>
        <taxon>Bacillati</taxon>
        <taxon>Actinomycetota</taxon>
        <taxon>Thermoleophilia</taxon>
        <taxon>Solirubrobacterales</taxon>
        <taxon>Patulibacteraceae</taxon>
        <taxon>Patulibacter</taxon>
    </lineage>
</organism>
<evidence type="ECO:0000256" key="1">
    <source>
        <dbReference type="ARBA" id="ARBA00006484"/>
    </source>
</evidence>
<evidence type="ECO:0000259" key="3">
    <source>
        <dbReference type="SMART" id="SM00822"/>
    </source>
</evidence>
<dbReference type="RefSeq" id="WP_007577361.1">
    <property type="nucleotide sequence ID" value="NZ_AGUD01000252.1"/>
</dbReference>
<dbReference type="InterPro" id="IPR057326">
    <property type="entry name" value="KR_dom"/>
</dbReference>
<name>H0E956_9ACTN</name>
<evidence type="ECO:0000256" key="2">
    <source>
        <dbReference type="ARBA" id="ARBA00023002"/>
    </source>
</evidence>
<dbReference type="SUPFAM" id="SSF51735">
    <property type="entry name" value="NAD(P)-binding Rossmann-fold domains"/>
    <property type="match status" value="1"/>
</dbReference>
<dbReference type="Gene3D" id="3.40.50.720">
    <property type="entry name" value="NAD(P)-binding Rossmann-like Domain"/>
    <property type="match status" value="1"/>
</dbReference>
<gene>
    <name evidence="4" type="ORF">PAI11_33730</name>
</gene>
<evidence type="ECO:0000313" key="5">
    <source>
        <dbReference type="Proteomes" id="UP000005143"/>
    </source>
</evidence>
<dbReference type="PATRIC" id="fig|1097667.3.peg.3343"/>
<dbReference type="InterPro" id="IPR036291">
    <property type="entry name" value="NAD(P)-bd_dom_sf"/>
</dbReference>